<dbReference type="EMBL" id="JAPQKQ010000008">
    <property type="protein sequence ID" value="KAJ5186470.1"/>
    <property type="molecule type" value="Genomic_DNA"/>
</dbReference>
<sequence length="107" mass="12474">MVSSNRRSNQQLISPSKFQIIFWRMTSHYFQPFDQIYGLSSLRLSLSIAAFICYNILNFCMAHWIDERDIWVPIWTALQRISKSPTMMCLGGCDTPNKRNNATLSSY</sequence>
<evidence type="ECO:0000313" key="1">
    <source>
        <dbReference type="EMBL" id="KAJ5186470.1"/>
    </source>
</evidence>
<name>A0A9W9IXA1_9EURO</name>
<dbReference type="Proteomes" id="UP001150942">
    <property type="component" value="Unassembled WGS sequence"/>
</dbReference>
<organism evidence="1 2">
    <name type="scientific">Penicillium cf. viridicatum</name>
    <dbReference type="NCBI Taxonomy" id="2972119"/>
    <lineage>
        <taxon>Eukaryota</taxon>
        <taxon>Fungi</taxon>
        <taxon>Dikarya</taxon>
        <taxon>Ascomycota</taxon>
        <taxon>Pezizomycotina</taxon>
        <taxon>Eurotiomycetes</taxon>
        <taxon>Eurotiomycetidae</taxon>
        <taxon>Eurotiales</taxon>
        <taxon>Aspergillaceae</taxon>
        <taxon>Penicillium</taxon>
    </lineage>
</organism>
<gene>
    <name evidence="1" type="ORF">N7449_011234</name>
</gene>
<proteinExistence type="predicted"/>
<accession>A0A9W9IXA1</accession>
<keyword evidence="2" id="KW-1185">Reference proteome</keyword>
<comment type="caution">
    <text evidence="1">The sequence shown here is derived from an EMBL/GenBank/DDBJ whole genome shotgun (WGS) entry which is preliminary data.</text>
</comment>
<dbReference type="AlphaFoldDB" id="A0A9W9IXA1"/>
<reference evidence="1" key="2">
    <citation type="journal article" date="2023" name="IMA Fungus">
        <title>Comparative genomic study of the Penicillium genus elucidates a diverse pangenome and 15 lateral gene transfer events.</title>
        <authorList>
            <person name="Petersen C."/>
            <person name="Sorensen T."/>
            <person name="Nielsen M.R."/>
            <person name="Sondergaard T.E."/>
            <person name="Sorensen J.L."/>
            <person name="Fitzpatrick D.A."/>
            <person name="Frisvad J.C."/>
            <person name="Nielsen K.L."/>
        </authorList>
    </citation>
    <scope>NUCLEOTIDE SEQUENCE</scope>
    <source>
        <strain evidence="1">IBT 20477</strain>
    </source>
</reference>
<protein>
    <submittedName>
        <fullName evidence="1">Uncharacterized protein</fullName>
    </submittedName>
</protein>
<reference evidence="1" key="1">
    <citation type="submission" date="2022-11" db="EMBL/GenBank/DDBJ databases">
        <authorList>
            <person name="Petersen C."/>
        </authorList>
    </citation>
    <scope>NUCLEOTIDE SEQUENCE</scope>
    <source>
        <strain evidence="1">IBT 20477</strain>
    </source>
</reference>
<evidence type="ECO:0000313" key="2">
    <source>
        <dbReference type="Proteomes" id="UP001150942"/>
    </source>
</evidence>